<organism evidence="1 2">
    <name type="scientific">Candidatus Gottesmanbacteria bacterium RIFOXYB1_FULL_47_11</name>
    <dbReference type="NCBI Taxonomy" id="1798401"/>
    <lineage>
        <taxon>Bacteria</taxon>
        <taxon>Candidatus Gottesmaniibacteriota</taxon>
    </lineage>
</organism>
<comment type="caution">
    <text evidence="1">The sequence shown here is derived from an EMBL/GenBank/DDBJ whole genome shotgun (WGS) entry which is preliminary data.</text>
</comment>
<protein>
    <submittedName>
        <fullName evidence="1">Uncharacterized protein</fullName>
    </submittedName>
</protein>
<dbReference type="Proteomes" id="UP000176186">
    <property type="component" value="Unassembled WGS sequence"/>
</dbReference>
<dbReference type="STRING" id="1798401.A2363_03235"/>
<name>A0A1F6BCR6_9BACT</name>
<proteinExistence type="predicted"/>
<dbReference type="EMBL" id="MFKE01000023">
    <property type="protein sequence ID" value="OGG34744.1"/>
    <property type="molecule type" value="Genomic_DNA"/>
</dbReference>
<evidence type="ECO:0000313" key="2">
    <source>
        <dbReference type="Proteomes" id="UP000176186"/>
    </source>
</evidence>
<gene>
    <name evidence="1" type="ORF">A2363_03235</name>
</gene>
<evidence type="ECO:0000313" key="1">
    <source>
        <dbReference type="EMBL" id="OGG34744.1"/>
    </source>
</evidence>
<reference evidence="1 2" key="1">
    <citation type="journal article" date="2016" name="Nat. Commun.">
        <title>Thousands of microbial genomes shed light on interconnected biogeochemical processes in an aquifer system.</title>
        <authorList>
            <person name="Anantharaman K."/>
            <person name="Brown C.T."/>
            <person name="Hug L.A."/>
            <person name="Sharon I."/>
            <person name="Castelle C.J."/>
            <person name="Probst A.J."/>
            <person name="Thomas B.C."/>
            <person name="Singh A."/>
            <person name="Wilkins M.J."/>
            <person name="Karaoz U."/>
            <person name="Brodie E.L."/>
            <person name="Williams K.H."/>
            <person name="Hubbard S.S."/>
            <person name="Banfield J.F."/>
        </authorList>
    </citation>
    <scope>NUCLEOTIDE SEQUENCE [LARGE SCALE GENOMIC DNA]</scope>
</reference>
<dbReference type="AlphaFoldDB" id="A0A1F6BCR6"/>
<sequence length="198" mass="22641">MDINTLKTIPQTLYRRIAASAQAAKPAPVGTVARAIPRLTDQALRDEGKDEQMIQKATKKEEDKQTISNLIKKSNRCIIRISSLFPWTLFPNTIEVEESRVTFIFRQLWASQSHSVNIKDISNVFIQSSPFFATLQIVSRTFVENDITIGHLETKKAHRVQMIIEGLRTFAEHNIDTSNYEVNELIAKIEEFHTDKTL</sequence>
<accession>A0A1F6BCR6</accession>